<dbReference type="Proteomes" id="UP000887565">
    <property type="component" value="Unplaced"/>
</dbReference>
<accession>A0A915J8I7</accession>
<proteinExistence type="predicted"/>
<dbReference type="WBParaSite" id="nRc.2.0.1.t22467-RA">
    <property type="protein sequence ID" value="nRc.2.0.1.t22467-RA"/>
    <property type="gene ID" value="nRc.2.0.1.g22467"/>
</dbReference>
<evidence type="ECO:0000313" key="1">
    <source>
        <dbReference type="Proteomes" id="UP000887565"/>
    </source>
</evidence>
<sequence length="95" mass="11127">MERLSKLCLKTIIGSNLWCDPKHMDVVRQNLHMLNVNDVMDPNFWISVQTDEPSTSLAYYFDLNLINDQNMPKCNTRAKSYKLKFKNMDTCPNIL</sequence>
<evidence type="ECO:0000313" key="2">
    <source>
        <dbReference type="WBParaSite" id="nRc.2.0.1.t22467-RA"/>
    </source>
</evidence>
<dbReference type="AlphaFoldDB" id="A0A915J8I7"/>
<name>A0A915J8I7_ROMCU</name>
<organism evidence="1 2">
    <name type="scientific">Romanomermis culicivorax</name>
    <name type="common">Nematode worm</name>
    <dbReference type="NCBI Taxonomy" id="13658"/>
    <lineage>
        <taxon>Eukaryota</taxon>
        <taxon>Metazoa</taxon>
        <taxon>Ecdysozoa</taxon>
        <taxon>Nematoda</taxon>
        <taxon>Enoplea</taxon>
        <taxon>Dorylaimia</taxon>
        <taxon>Mermithida</taxon>
        <taxon>Mermithoidea</taxon>
        <taxon>Mermithidae</taxon>
        <taxon>Romanomermis</taxon>
    </lineage>
</organism>
<protein>
    <submittedName>
        <fullName evidence="2">Uncharacterized protein</fullName>
    </submittedName>
</protein>
<keyword evidence="1" id="KW-1185">Reference proteome</keyword>
<reference evidence="2" key="1">
    <citation type="submission" date="2022-11" db="UniProtKB">
        <authorList>
            <consortium name="WormBaseParasite"/>
        </authorList>
    </citation>
    <scope>IDENTIFICATION</scope>
</reference>